<dbReference type="GeneID" id="87864880"/>
<protein>
    <submittedName>
        <fullName evidence="1">Uncharacterized protein</fullName>
    </submittedName>
</protein>
<proteinExistence type="predicted"/>
<comment type="caution">
    <text evidence="1">The sequence shown here is derived from an EMBL/GenBank/DDBJ whole genome shotgun (WGS) entry which is preliminary data.</text>
</comment>
<dbReference type="EMBL" id="JAUEPP010000002">
    <property type="protein sequence ID" value="KAK3352111.1"/>
    <property type="molecule type" value="Genomic_DNA"/>
</dbReference>
<evidence type="ECO:0000313" key="2">
    <source>
        <dbReference type="Proteomes" id="UP001278500"/>
    </source>
</evidence>
<organism evidence="1 2">
    <name type="scientific">Neurospora tetraspora</name>
    <dbReference type="NCBI Taxonomy" id="94610"/>
    <lineage>
        <taxon>Eukaryota</taxon>
        <taxon>Fungi</taxon>
        <taxon>Dikarya</taxon>
        <taxon>Ascomycota</taxon>
        <taxon>Pezizomycotina</taxon>
        <taxon>Sordariomycetes</taxon>
        <taxon>Sordariomycetidae</taxon>
        <taxon>Sordariales</taxon>
        <taxon>Sordariaceae</taxon>
        <taxon>Neurospora</taxon>
    </lineage>
</organism>
<keyword evidence="2" id="KW-1185">Reference proteome</keyword>
<dbReference type="AlphaFoldDB" id="A0AAE0JMG7"/>
<accession>A0AAE0JMG7</accession>
<reference evidence="1" key="2">
    <citation type="submission" date="2023-06" db="EMBL/GenBank/DDBJ databases">
        <authorList>
            <consortium name="Lawrence Berkeley National Laboratory"/>
            <person name="Haridas S."/>
            <person name="Hensen N."/>
            <person name="Bonometti L."/>
            <person name="Westerberg I."/>
            <person name="Brannstrom I.O."/>
            <person name="Guillou S."/>
            <person name="Cros-Aarteil S."/>
            <person name="Calhoun S."/>
            <person name="Kuo A."/>
            <person name="Mondo S."/>
            <person name="Pangilinan J."/>
            <person name="Riley R."/>
            <person name="Labutti K."/>
            <person name="Andreopoulos B."/>
            <person name="Lipzen A."/>
            <person name="Chen C."/>
            <person name="Yanf M."/>
            <person name="Daum C."/>
            <person name="Ng V."/>
            <person name="Clum A."/>
            <person name="Steindorff A."/>
            <person name="Ohm R."/>
            <person name="Martin F."/>
            <person name="Silar P."/>
            <person name="Natvig D."/>
            <person name="Lalanne C."/>
            <person name="Gautier V."/>
            <person name="Ament-Velasquez S.L."/>
            <person name="Kruys A."/>
            <person name="Hutchinson M.I."/>
            <person name="Powell A.J."/>
            <person name="Barry K."/>
            <person name="Miller A.N."/>
            <person name="Grigoriev I.V."/>
            <person name="Debuchy R."/>
            <person name="Gladieux P."/>
            <person name="Thoren M.H."/>
            <person name="Johannesson H."/>
        </authorList>
    </citation>
    <scope>NUCLEOTIDE SEQUENCE</scope>
    <source>
        <strain evidence="1">CBS 560.94</strain>
    </source>
</reference>
<evidence type="ECO:0000313" key="1">
    <source>
        <dbReference type="EMBL" id="KAK3352111.1"/>
    </source>
</evidence>
<gene>
    <name evidence="1" type="ORF">B0H65DRAFT_490130</name>
</gene>
<feature type="non-terminal residue" evidence="1">
    <location>
        <position position="166"/>
    </location>
</feature>
<name>A0AAE0JMG7_9PEZI</name>
<reference evidence="1" key="1">
    <citation type="journal article" date="2023" name="Mol. Phylogenet. Evol.">
        <title>Genome-scale phylogeny and comparative genomics of the fungal order Sordariales.</title>
        <authorList>
            <person name="Hensen N."/>
            <person name="Bonometti L."/>
            <person name="Westerberg I."/>
            <person name="Brannstrom I.O."/>
            <person name="Guillou S."/>
            <person name="Cros-Aarteil S."/>
            <person name="Calhoun S."/>
            <person name="Haridas S."/>
            <person name="Kuo A."/>
            <person name="Mondo S."/>
            <person name="Pangilinan J."/>
            <person name="Riley R."/>
            <person name="LaButti K."/>
            <person name="Andreopoulos B."/>
            <person name="Lipzen A."/>
            <person name="Chen C."/>
            <person name="Yan M."/>
            <person name="Daum C."/>
            <person name="Ng V."/>
            <person name="Clum A."/>
            <person name="Steindorff A."/>
            <person name="Ohm R.A."/>
            <person name="Martin F."/>
            <person name="Silar P."/>
            <person name="Natvig D.O."/>
            <person name="Lalanne C."/>
            <person name="Gautier V."/>
            <person name="Ament-Velasquez S.L."/>
            <person name="Kruys A."/>
            <person name="Hutchinson M.I."/>
            <person name="Powell A.J."/>
            <person name="Barry K."/>
            <person name="Miller A.N."/>
            <person name="Grigoriev I.V."/>
            <person name="Debuchy R."/>
            <person name="Gladieux P."/>
            <person name="Hiltunen Thoren M."/>
            <person name="Johannesson H."/>
        </authorList>
    </citation>
    <scope>NUCLEOTIDE SEQUENCE</scope>
    <source>
        <strain evidence="1">CBS 560.94</strain>
    </source>
</reference>
<dbReference type="Proteomes" id="UP001278500">
    <property type="component" value="Unassembled WGS sequence"/>
</dbReference>
<sequence>MMSQNTYTDKRRQAAAQRWSRCLMDNSTEISPDGKLREVLKDLAEEYDKRIPSPWDNNIYSMAWRDYFAAALKRVLRELPDYQAIYSIEELRKAIARLEGINPPAEATAPLNANAADANTPTASKPVDTCTTDTTFKVDTQGDYKARIVEDGTLEFLLSGPATVLV</sequence>
<dbReference type="RefSeq" id="XP_062685406.1">
    <property type="nucleotide sequence ID" value="XM_062827726.1"/>
</dbReference>